<dbReference type="PANTHER" id="PTHR13874">
    <property type="entry name" value="ENDOTHELIN"/>
    <property type="match status" value="1"/>
</dbReference>
<dbReference type="GO" id="GO:0003100">
    <property type="term" value="P:regulation of systemic arterial blood pressure by endothelin"/>
    <property type="evidence" value="ECO:0007669"/>
    <property type="project" value="TreeGrafter"/>
</dbReference>
<proteinExistence type="inferred from homology"/>
<dbReference type="PROSITE" id="PS00270">
    <property type="entry name" value="ENDOTHELIN"/>
    <property type="match status" value="2"/>
</dbReference>
<keyword evidence="5" id="KW-0839">Vasoconstrictor</keyword>
<comment type="similarity">
    <text evidence="2">Belongs to the endothelin/sarafotoxin family.</text>
</comment>
<dbReference type="GO" id="GO:0005179">
    <property type="term" value="F:hormone activity"/>
    <property type="evidence" value="ECO:0007669"/>
    <property type="project" value="TreeGrafter"/>
</dbReference>
<organism evidence="8 9">
    <name type="scientific">Zosterops borbonicus</name>
    <dbReference type="NCBI Taxonomy" id="364589"/>
    <lineage>
        <taxon>Eukaryota</taxon>
        <taxon>Metazoa</taxon>
        <taxon>Chordata</taxon>
        <taxon>Craniata</taxon>
        <taxon>Vertebrata</taxon>
        <taxon>Euteleostomi</taxon>
        <taxon>Archelosauria</taxon>
        <taxon>Archosauria</taxon>
        <taxon>Dinosauria</taxon>
        <taxon>Saurischia</taxon>
        <taxon>Theropoda</taxon>
        <taxon>Coelurosauria</taxon>
        <taxon>Aves</taxon>
        <taxon>Neognathae</taxon>
        <taxon>Neoaves</taxon>
        <taxon>Telluraves</taxon>
        <taxon>Australaves</taxon>
        <taxon>Passeriformes</taxon>
        <taxon>Sylvioidea</taxon>
        <taxon>Zosteropidae</taxon>
        <taxon>Zosterops</taxon>
    </lineage>
</organism>
<evidence type="ECO:0000256" key="1">
    <source>
        <dbReference type="ARBA" id="ARBA00004613"/>
    </source>
</evidence>
<dbReference type="InterPro" id="IPR020475">
    <property type="entry name" value="Endothelin"/>
</dbReference>
<dbReference type="OrthoDB" id="9362154at2759"/>
<comment type="caution">
    <text evidence="8">The sequence shown here is derived from an EMBL/GenBank/DDBJ whole genome shotgun (WGS) entry which is preliminary data.</text>
</comment>
<dbReference type="InterPro" id="IPR019764">
    <property type="entry name" value="Endothelin_toxin_CS"/>
</dbReference>
<keyword evidence="4" id="KW-0838">Vasoactive</keyword>
<dbReference type="GO" id="GO:0014826">
    <property type="term" value="P:vein smooth muscle contraction"/>
    <property type="evidence" value="ECO:0007669"/>
    <property type="project" value="TreeGrafter"/>
</dbReference>
<dbReference type="SMART" id="SM00272">
    <property type="entry name" value="END"/>
    <property type="match status" value="2"/>
</dbReference>
<dbReference type="InterPro" id="IPR001928">
    <property type="entry name" value="Endothln-like_toxin"/>
</dbReference>
<feature type="signal peptide" evidence="6">
    <location>
        <begin position="1"/>
        <end position="22"/>
    </location>
</feature>
<reference evidence="8" key="1">
    <citation type="submission" date="2019-04" db="EMBL/GenBank/DDBJ databases">
        <title>Genome assembly of Zosterops borbonicus 15179.</title>
        <authorList>
            <person name="Leroy T."/>
            <person name="Anselmetti Y."/>
            <person name="Tilak M.-K."/>
            <person name="Nabholz B."/>
        </authorList>
    </citation>
    <scope>NUCLEOTIDE SEQUENCE</scope>
    <source>
        <strain evidence="8">HGM_15179</strain>
        <tissue evidence="8">Muscle</tissue>
    </source>
</reference>
<accession>A0A8K1GGV5</accession>
<evidence type="ECO:0000256" key="5">
    <source>
        <dbReference type="ARBA" id="ARBA00023322"/>
    </source>
</evidence>
<evidence type="ECO:0000256" key="2">
    <source>
        <dbReference type="ARBA" id="ARBA00010959"/>
    </source>
</evidence>
<feature type="domain" description="Endothelin-like toxin" evidence="7">
    <location>
        <begin position="84"/>
        <end position="105"/>
    </location>
</feature>
<dbReference type="GO" id="GO:0005615">
    <property type="term" value="C:extracellular space"/>
    <property type="evidence" value="ECO:0007669"/>
    <property type="project" value="TreeGrafter"/>
</dbReference>
<evidence type="ECO:0000313" key="8">
    <source>
        <dbReference type="EMBL" id="TRZ17983.1"/>
    </source>
</evidence>
<dbReference type="AlphaFoldDB" id="A0A8K1GGV5"/>
<keyword evidence="9" id="KW-1185">Reference proteome</keyword>
<dbReference type="GO" id="GO:0019229">
    <property type="term" value="P:regulation of vasoconstriction"/>
    <property type="evidence" value="ECO:0007669"/>
    <property type="project" value="InterPro"/>
</dbReference>
<evidence type="ECO:0000259" key="7">
    <source>
        <dbReference type="SMART" id="SM00272"/>
    </source>
</evidence>
<sequence length="211" mass="22321">MGSQPAVLLALALCALLEAGLGHSPPESHLAAPPRIKRCSCNSWLDKECIYFCHLDIIWVNTPGHTAPYGLGSPPRRRKRSAGRCQCSRSRDSTCATFCQGRPGYLQGLKLPLSSGASRPPHHGLLRALRDPIPKTWKSLITVEPAGGKVSVPQLSGGACGAAGEKPQLQRELHTLPAGLGEENVRGHPQQLDIGVVTLAGCPLPVSALLA</sequence>
<gene>
    <name evidence="8" type="ORF">HGM15179_009141</name>
</gene>
<name>A0A8K1GGV5_9PASS</name>
<dbReference type="GO" id="GO:0031708">
    <property type="term" value="F:endothelin B receptor binding"/>
    <property type="evidence" value="ECO:0007669"/>
    <property type="project" value="TreeGrafter"/>
</dbReference>
<dbReference type="GO" id="GO:0006874">
    <property type="term" value="P:intracellular calcium ion homeostasis"/>
    <property type="evidence" value="ECO:0007669"/>
    <property type="project" value="TreeGrafter"/>
</dbReference>
<feature type="domain" description="Endothelin-like toxin" evidence="7">
    <location>
        <begin position="38"/>
        <end position="59"/>
    </location>
</feature>
<dbReference type="Pfam" id="PF00322">
    <property type="entry name" value="Endothelin"/>
    <property type="match status" value="1"/>
</dbReference>
<feature type="chain" id="PRO_5035459833" description="Endothelin-like toxin domain-containing protein" evidence="6">
    <location>
        <begin position="23"/>
        <end position="211"/>
    </location>
</feature>
<keyword evidence="3" id="KW-0964">Secreted</keyword>
<keyword evidence="6" id="KW-0732">Signal</keyword>
<comment type="subcellular location">
    <subcellularLocation>
        <location evidence="1">Secreted</location>
    </subcellularLocation>
</comment>
<evidence type="ECO:0000256" key="4">
    <source>
        <dbReference type="ARBA" id="ARBA00022858"/>
    </source>
</evidence>
<protein>
    <recommendedName>
        <fullName evidence="7">Endothelin-like toxin domain-containing protein</fullName>
    </recommendedName>
</protein>
<dbReference type="EMBL" id="SWJQ01000239">
    <property type="protein sequence ID" value="TRZ17983.1"/>
    <property type="molecule type" value="Genomic_DNA"/>
</dbReference>
<dbReference type="PANTHER" id="PTHR13874:SF9">
    <property type="entry name" value="ENDOTHELIN-2"/>
    <property type="match status" value="1"/>
</dbReference>
<dbReference type="Proteomes" id="UP000796761">
    <property type="component" value="Unassembled WGS sequence"/>
</dbReference>
<evidence type="ECO:0000256" key="3">
    <source>
        <dbReference type="ARBA" id="ARBA00022525"/>
    </source>
</evidence>
<evidence type="ECO:0000313" key="9">
    <source>
        <dbReference type="Proteomes" id="UP000796761"/>
    </source>
</evidence>
<dbReference type="PRINTS" id="PR00365">
    <property type="entry name" value="ENDOTHELIN"/>
</dbReference>
<evidence type="ECO:0000256" key="6">
    <source>
        <dbReference type="SAM" id="SignalP"/>
    </source>
</evidence>